<dbReference type="SUPFAM" id="SSF46785">
    <property type="entry name" value="Winged helix' DNA-binding domain"/>
    <property type="match status" value="1"/>
</dbReference>
<organism evidence="2 3">
    <name type="scientific">Biomphalaria pfeifferi</name>
    <name type="common">Bloodfluke planorb</name>
    <name type="synonym">Freshwater snail</name>
    <dbReference type="NCBI Taxonomy" id="112525"/>
    <lineage>
        <taxon>Eukaryota</taxon>
        <taxon>Metazoa</taxon>
        <taxon>Spiralia</taxon>
        <taxon>Lophotrochozoa</taxon>
        <taxon>Mollusca</taxon>
        <taxon>Gastropoda</taxon>
        <taxon>Heterobranchia</taxon>
        <taxon>Euthyneura</taxon>
        <taxon>Panpulmonata</taxon>
        <taxon>Hygrophila</taxon>
        <taxon>Lymnaeoidea</taxon>
        <taxon>Planorbidae</taxon>
        <taxon>Biomphalaria</taxon>
    </lineage>
</organism>
<dbReference type="GO" id="GO:0006334">
    <property type="term" value="P:nucleosome assembly"/>
    <property type="evidence" value="ECO:0007669"/>
    <property type="project" value="InterPro"/>
</dbReference>
<sequence>MERESNKAIARHVREAVIALKDTRGSTAKDIKKYLVSHGQISLDTDIRPAILSALKAKQLTSPEGSKGRFMFWEEEPPRKSKEKRKCSSCSKRQRCCRRRRRRRSCRRRRRRRRCCRRRRHHHRHCRKGHRRLDKRQALKKISSMKIPTGKQLVVFCARRGRKRK</sequence>
<comment type="caution">
    <text evidence="2">The sequence shown here is derived from an EMBL/GenBank/DDBJ whole genome shotgun (WGS) entry which is preliminary data.</text>
</comment>
<dbReference type="Gene3D" id="1.10.10.10">
    <property type="entry name" value="Winged helix-like DNA-binding domain superfamily/Winged helix DNA-binding domain"/>
    <property type="match status" value="1"/>
</dbReference>
<dbReference type="InterPro" id="IPR005818">
    <property type="entry name" value="Histone_H1/H5_H15"/>
</dbReference>
<gene>
    <name evidence="2" type="ORF">Bpfe_012054</name>
</gene>
<reference evidence="2" key="1">
    <citation type="journal article" date="2023" name="PLoS Negl. Trop. Dis.">
        <title>A genome sequence for Biomphalaria pfeifferi, the major vector snail for the human-infecting parasite Schistosoma mansoni.</title>
        <authorList>
            <person name="Bu L."/>
            <person name="Lu L."/>
            <person name="Laidemitt M.R."/>
            <person name="Zhang S.M."/>
            <person name="Mutuku M."/>
            <person name="Mkoji G."/>
            <person name="Steinauer M."/>
            <person name="Loker E.S."/>
        </authorList>
    </citation>
    <scope>NUCLEOTIDE SEQUENCE</scope>
    <source>
        <strain evidence="2">KasaAsao</strain>
    </source>
</reference>
<name>A0AAD8FB30_BIOPF</name>
<accession>A0AAD8FB30</accession>
<dbReference type="EMBL" id="JASAOG010000048">
    <property type="protein sequence ID" value="KAK0058412.1"/>
    <property type="molecule type" value="Genomic_DNA"/>
</dbReference>
<dbReference type="GO" id="GO:0003677">
    <property type="term" value="F:DNA binding"/>
    <property type="evidence" value="ECO:0007669"/>
    <property type="project" value="InterPro"/>
</dbReference>
<dbReference type="AlphaFoldDB" id="A0AAD8FB30"/>
<protein>
    <submittedName>
        <fullName evidence="2">Histone H1 gonadal</fullName>
    </submittedName>
</protein>
<reference evidence="2" key="2">
    <citation type="submission" date="2023-04" db="EMBL/GenBank/DDBJ databases">
        <authorList>
            <person name="Bu L."/>
            <person name="Lu L."/>
            <person name="Laidemitt M.R."/>
            <person name="Zhang S.M."/>
            <person name="Mutuku M."/>
            <person name="Mkoji G."/>
            <person name="Steinauer M."/>
            <person name="Loker E.S."/>
        </authorList>
    </citation>
    <scope>NUCLEOTIDE SEQUENCE</scope>
    <source>
        <strain evidence="2">KasaAsao</strain>
        <tissue evidence="2">Whole Snail</tissue>
    </source>
</reference>
<dbReference type="InterPro" id="IPR036388">
    <property type="entry name" value="WH-like_DNA-bd_sf"/>
</dbReference>
<feature type="domain" description="H15" evidence="1">
    <location>
        <begin position="13"/>
        <end position="70"/>
    </location>
</feature>
<dbReference type="InterPro" id="IPR036390">
    <property type="entry name" value="WH_DNA-bd_sf"/>
</dbReference>
<dbReference type="Proteomes" id="UP001233172">
    <property type="component" value="Unassembled WGS sequence"/>
</dbReference>
<dbReference type="GO" id="GO:0000786">
    <property type="term" value="C:nucleosome"/>
    <property type="evidence" value="ECO:0007669"/>
    <property type="project" value="InterPro"/>
</dbReference>
<dbReference type="Pfam" id="PF00538">
    <property type="entry name" value="Linker_histone"/>
    <property type="match status" value="1"/>
</dbReference>
<keyword evidence="3" id="KW-1185">Reference proteome</keyword>
<evidence type="ECO:0000259" key="1">
    <source>
        <dbReference type="Pfam" id="PF00538"/>
    </source>
</evidence>
<proteinExistence type="predicted"/>
<evidence type="ECO:0000313" key="3">
    <source>
        <dbReference type="Proteomes" id="UP001233172"/>
    </source>
</evidence>
<evidence type="ECO:0000313" key="2">
    <source>
        <dbReference type="EMBL" id="KAK0058412.1"/>
    </source>
</evidence>